<dbReference type="OrthoDB" id="5204833at2759"/>
<feature type="region of interest" description="Disordered" evidence="1">
    <location>
        <begin position="227"/>
        <end position="473"/>
    </location>
</feature>
<organism evidence="2 3">
    <name type="scientific">Botryosphaeria dothidea</name>
    <dbReference type="NCBI Taxonomy" id="55169"/>
    <lineage>
        <taxon>Eukaryota</taxon>
        <taxon>Fungi</taxon>
        <taxon>Dikarya</taxon>
        <taxon>Ascomycota</taxon>
        <taxon>Pezizomycotina</taxon>
        <taxon>Dothideomycetes</taxon>
        <taxon>Dothideomycetes incertae sedis</taxon>
        <taxon>Botryosphaeriales</taxon>
        <taxon>Botryosphaeriaceae</taxon>
        <taxon>Botryosphaeria</taxon>
    </lineage>
</organism>
<reference evidence="2" key="1">
    <citation type="submission" date="2020-04" db="EMBL/GenBank/DDBJ databases">
        <title>Genome Assembly and Annotation of Botryosphaeria dothidea sdau 11-99, a Latent Pathogen of Apple Fruit Ring Rot in China.</title>
        <authorList>
            <person name="Yu C."/>
            <person name="Diao Y."/>
            <person name="Lu Q."/>
            <person name="Zhao J."/>
            <person name="Cui S."/>
            <person name="Peng C."/>
            <person name="He B."/>
            <person name="Liu H."/>
        </authorList>
    </citation>
    <scope>NUCLEOTIDE SEQUENCE [LARGE SCALE GENOMIC DNA]</scope>
    <source>
        <strain evidence="2">Sdau11-99</strain>
    </source>
</reference>
<evidence type="ECO:0000313" key="3">
    <source>
        <dbReference type="Proteomes" id="UP000572817"/>
    </source>
</evidence>
<keyword evidence="3" id="KW-1185">Reference proteome</keyword>
<gene>
    <name evidence="2" type="ORF">GTA08_BOTSDO03583</name>
</gene>
<accession>A0A8H4IUV9</accession>
<proteinExistence type="predicted"/>
<comment type="caution">
    <text evidence="2">The sequence shown here is derived from an EMBL/GenBank/DDBJ whole genome shotgun (WGS) entry which is preliminary data.</text>
</comment>
<feature type="region of interest" description="Disordered" evidence="1">
    <location>
        <begin position="503"/>
        <end position="613"/>
    </location>
</feature>
<dbReference type="AlphaFoldDB" id="A0A8H4IUV9"/>
<feature type="region of interest" description="Disordered" evidence="1">
    <location>
        <begin position="177"/>
        <end position="196"/>
    </location>
</feature>
<evidence type="ECO:0000256" key="1">
    <source>
        <dbReference type="SAM" id="MobiDB-lite"/>
    </source>
</evidence>
<feature type="compositionally biased region" description="Polar residues" evidence="1">
    <location>
        <begin position="327"/>
        <end position="349"/>
    </location>
</feature>
<dbReference type="EMBL" id="WWBZ02000022">
    <property type="protein sequence ID" value="KAF4307926.1"/>
    <property type="molecule type" value="Genomic_DNA"/>
</dbReference>
<protein>
    <submittedName>
        <fullName evidence="2">Erythromycin esterase protein</fullName>
    </submittedName>
</protein>
<evidence type="ECO:0000313" key="2">
    <source>
        <dbReference type="EMBL" id="KAF4307926.1"/>
    </source>
</evidence>
<name>A0A8H4IUV9_9PEZI</name>
<feature type="region of interest" description="Disordered" evidence="1">
    <location>
        <begin position="1"/>
        <end position="99"/>
    </location>
</feature>
<dbReference type="Proteomes" id="UP000572817">
    <property type="component" value="Unassembled WGS sequence"/>
</dbReference>
<feature type="compositionally biased region" description="Polar residues" evidence="1">
    <location>
        <begin position="362"/>
        <end position="378"/>
    </location>
</feature>
<sequence>MVHTRRQSSRLRSTPQRRRDSGNSDAVASPAGATTPKMPTLGEVDEQLETASTKQAATPKDSDIAASSIPDDVRTPTSKVPIEPSRIEMHPHHHQYSTAKPLDEARWLGFQNMGARTEPVKKGASKIPITQATPTKSQEVTTTFSTPEFKFRFRRPSLDLSPEAKKLMEESRKEAEKIRAQMAANPEKFGFEKTEDIARRMATPKSKTSRFSAAHMAEFKKMDSIANHPSAFRANRDGLQPANAPLKRSPSKAELDKPEQSSGKLVRTKSAATLRKAEIDSKASPAKRVKHNKEDDASASRSKAGNRVDTKPSAHKSAVGARGNASLPRSLSHLTTPTKASLARSQSVKTLKKTSFIPTLAKSPSAQALQTPSKTPSSFMDGLRKASKTVSRLPSMKSILRSPVRHYSNDPTKIAAGTHVASPPDLNKDPPDVPATAPVQKRVVFSESTLVRNENDEPMDTHALPEAPQNAPAEVQYPKLPALSPARRSTMGAGDFTFRSDKTIKFGSGVKGPTIRHVHGSDASALPDPFNTSIATPAKKRKVDIPSEITESEKENEDEESSRPAKRAKSSIKTLNTPKKPEVGSKTPRRKTAGRGALSQARLNLLAQPKRRA</sequence>